<evidence type="ECO:0000256" key="1">
    <source>
        <dbReference type="SAM" id="MobiDB-lite"/>
    </source>
</evidence>
<sequence>MSRISLYYKIHGEQYGDQKKTALVDRLLELAESRSDTRVDVSDGRCTVAIVTPLMARVHQLPEAGETVFVDAGGNCDRSQARIFLFMASTVVGGLPLGVVITNDEAQATLESAFSLLQSMLPEGPQILMTDDSASERNALHSVWPDATRLLCVFHVLQATWRWLFSHKNGIRQQIDLCSQHRQELMRLAKQMVYAPSERGLAEAMETLQGRWGALYPRFIAYQQALLDRRQEWALCFRAGLPTRGHNTNNTVEAAMRVLKDNVLHRTRLYDVLQLHDVLSLRLSDFYERKLENPGIYSVLSTDGSTLYTVDSTLDYVHLSGKTLPRPQSPPMVEEHQTAATISPVVPPVALASSSRVTAPDPLEEVRQSLAAFSEAVSAAVLEDTAAHPDQGPSWQKALNAFVADWRKGATPTARQSQLYAQRHLGKARYATTIPVLRPERRTSCPLRGRARVSAGRPPKADRADHPYQQAEGQRRAAAPHSLQTRIETNRGPGH</sequence>
<protein>
    <recommendedName>
        <fullName evidence="2">MULE transposase domain-containing protein</fullName>
    </recommendedName>
</protein>
<comment type="caution">
    <text evidence="3">The sequence shown here is derived from an EMBL/GenBank/DDBJ whole genome shotgun (WGS) entry which is preliminary data.</text>
</comment>
<dbReference type="PANTHER" id="PTHR35385:SF2">
    <property type="entry name" value="PROTEIN B, PUTATIVE-RELATED"/>
    <property type="match status" value="1"/>
</dbReference>
<evidence type="ECO:0000259" key="2">
    <source>
        <dbReference type="Pfam" id="PF10551"/>
    </source>
</evidence>
<feature type="domain" description="MULE transposase" evidence="2">
    <location>
        <begin position="83"/>
        <end position="158"/>
    </location>
</feature>
<proteinExistence type="predicted"/>
<dbReference type="InterPro" id="IPR018289">
    <property type="entry name" value="MULE_transposase_dom"/>
</dbReference>
<dbReference type="AlphaFoldDB" id="A0A6A4VZ70"/>
<gene>
    <name evidence="3" type="ORF">FJT64_027259</name>
</gene>
<reference evidence="3 4" key="1">
    <citation type="submission" date="2019-07" db="EMBL/GenBank/DDBJ databases">
        <title>Draft genome assembly of a fouling barnacle, Amphibalanus amphitrite (Darwin, 1854): The first reference genome for Thecostraca.</title>
        <authorList>
            <person name="Kim W."/>
        </authorList>
    </citation>
    <scope>NUCLEOTIDE SEQUENCE [LARGE SCALE GENOMIC DNA]</scope>
    <source>
        <strain evidence="3">SNU_AA5</strain>
        <tissue evidence="3">Soma without cirri and trophi</tissue>
    </source>
</reference>
<keyword evidence="4" id="KW-1185">Reference proteome</keyword>
<dbReference type="Pfam" id="PF10551">
    <property type="entry name" value="MULE"/>
    <property type="match status" value="1"/>
</dbReference>
<dbReference type="Proteomes" id="UP000440578">
    <property type="component" value="Unassembled WGS sequence"/>
</dbReference>
<dbReference type="PANTHER" id="PTHR35385">
    <property type="entry name" value="PROTEIN B, PUTATIVE-RELATED-RELATED"/>
    <property type="match status" value="1"/>
</dbReference>
<accession>A0A6A4VZ70</accession>
<dbReference type="OrthoDB" id="6739004at2759"/>
<evidence type="ECO:0000313" key="4">
    <source>
        <dbReference type="Proteomes" id="UP000440578"/>
    </source>
</evidence>
<evidence type="ECO:0000313" key="3">
    <source>
        <dbReference type="EMBL" id="KAF0300226.1"/>
    </source>
</evidence>
<name>A0A6A4VZ70_AMPAM</name>
<feature type="region of interest" description="Disordered" evidence="1">
    <location>
        <begin position="446"/>
        <end position="495"/>
    </location>
</feature>
<dbReference type="EMBL" id="VIIS01001277">
    <property type="protein sequence ID" value="KAF0300226.1"/>
    <property type="molecule type" value="Genomic_DNA"/>
</dbReference>
<organism evidence="3 4">
    <name type="scientific">Amphibalanus amphitrite</name>
    <name type="common">Striped barnacle</name>
    <name type="synonym">Balanus amphitrite</name>
    <dbReference type="NCBI Taxonomy" id="1232801"/>
    <lineage>
        <taxon>Eukaryota</taxon>
        <taxon>Metazoa</taxon>
        <taxon>Ecdysozoa</taxon>
        <taxon>Arthropoda</taxon>
        <taxon>Crustacea</taxon>
        <taxon>Multicrustacea</taxon>
        <taxon>Cirripedia</taxon>
        <taxon>Thoracica</taxon>
        <taxon>Thoracicalcarea</taxon>
        <taxon>Balanomorpha</taxon>
        <taxon>Balanoidea</taxon>
        <taxon>Balanidae</taxon>
        <taxon>Amphibalaninae</taxon>
        <taxon>Amphibalanus</taxon>
    </lineage>
</organism>